<evidence type="ECO:0000256" key="8">
    <source>
        <dbReference type="PROSITE-ProRule" id="PRU00282"/>
    </source>
</evidence>
<comment type="caution">
    <text evidence="11">The sequence shown here is derived from an EMBL/GenBank/DDBJ whole genome shotgun (WGS) entry which is preliminary data.</text>
</comment>
<dbReference type="PANTHER" id="PTHR45939">
    <property type="entry name" value="PEROXISOMAL MEMBRANE PROTEIN PMP34-RELATED"/>
    <property type="match status" value="1"/>
</dbReference>
<name>A0A2G8SG51_9APHY</name>
<dbReference type="Pfam" id="PF00153">
    <property type="entry name" value="Mito_carr"/>
    <property type="match status" value="3"/>
</dbReference>
<reference evidence="11 12" key="1">
    <citation type="journal article" date="2015" name="Sci. Rep.">
        <title>Chromosome-level genome map provides insights into diverse defense mechanisms in the medicinal fungus Ganoderma sinense.</title>
        <authorList>
            <person name="Zhu Y."/>
            <person name="Xu J."/>
            <person name="Sun C."/>
            <person name="Zhou S."/>
            <person name="Xu H."/>
            <person name="Nelson D.R."/>
            <person name="Qian J."/>
            <person name="Song J."/>
            <person name="Luo H."/>
            <person name="Xiang L."/>
            <person name="Li Y."/>
            <person name="Xu Z."/>
            <person name="Ji A."/>
            <person name="Wang L."/>
            <person name="Lu S."/>
            <person name="Hayward A."/>
            <person name="Sun W."/>
            <person name="Li X."/>
            <person name="Schwartz D.C."/>
            <person name="Wang Y."/>
            <person name="Chen S."/>
        </authorList>
    </citation>
    <scope>NUCLEOTIDE SEQUENCE [LARGE SCALE GENOMIC DNA]</scope>
    <source>
        <strain evidence="11 12">ZZ0214-1</strain>
    </source>
</reference>
<dbReference type="SUPFAM" id="SSF103506">
    <property type="entry name" value="Mitochondrial carrier"/>
    <property type="match status" value="1"/>
</dbReference>
<feature type="transmembrane region" description="Helical" evidence="10">
    <location>
        <begin position="206"/>
        <end position="228"/>
    </location>
</feature>
<keyword evidence="6 10" id="KW-1133">Transmembrane helix</keyword>
<evidence type="ECO:0000256" key="5">
    <source>
        <dbReference type="ARBA" id="ARBA00022737"/>
    </source>
</evidence>
<dbReference type="Proteomes" id="UP000230002">
    <property type="component" value="Unassembled WGS sequence"/>
</dbReference>
<organism evidence="11 12">
    <name type="scientific">Ganoderma sinense ZZ0214-1</name>
    <dbReference type="NCBI Taxonomy" id="1077348"/>
    <lineage>
        <taxon>Eukaryota</taxon>
        <taxon>Fungi</taxon>
        <taxon>Dikarya</taxon>
        <taxon>Basidiomycota</taxon>
        <taxon>Agaricomycotina</taxon>
        <taxon>Agaricomycetes</taxon>
        <taxon>Polyporales</taxon>
        <taxon>Polyporaceae</taxon>
        <taxon>Ganoderma</taxon>
    </lineage>
</organism>
<dbReference type="GO" id="GO:0016020">
    <property type="term" value="C:membrane"/>
    <property type="evidence" value="ECO:0007669"/>
    <property type="project" value="UniProtKB-SubCell"/>
</dbReference>
<dbReference type="GO" id="GO:0015217">
    <property type="term" value="F:ADP transmembrane transporter activity"/>
    <property type="evidence" value="ECO:0007669"/>
    <property type="project" value="TreeGrafter"/>
</dbReference>
<sequence>MTSALPPLAQACSGALGSAAANAISYPLDLVATKLQTTSSRKFRDARGVLLLIHRILYMEGLVGLYDGLPADTASTLLSNFLYFYFYTLLHALAARRRAASNAPLLQTVKRAITSPTRPVLLGAPTELAIGFIAGVASRAISTPLSVITVRLQTSDEEDGTESETEVLTVPKATSVKTRSSGFCEVLRSIYAEESLSGFWAGFRPALPLCISPALTFLLMQVLSRIHLSRKSSLTSYQSALGAFLVGAIANALTVTILYPLLLAKVRVQAGRSRMGRTLSMTDVWAAALKAEGWRGLYAALSVQILKGFVGQGVTMLVKQRIEHAVVRLYTRK</sequence>
<evidence type="ECO:0000256" key="10">
    <source>
        <dbReference type="SAM" id="Phobius"/>
    </source>
</evidence>
<feature type="repeat" description="Solcar" evidence="8">
    <location>
        <begin position="238"/>
        <end position="325"/>
    </location>
</feature>
<evidence type="ECO:0000256" key="3">
    <source>
        <dbReference type="ARBA" id="ARBA00022448"/>
    </source>
</evidence>
<evidence type="ECO:0000256" key="9">
    <source>
        <dbReference type="RuleBase" id="RU000488"/>
    </source>
</evidence>
<evidence type="ECO:0000256" key="2">
    <source>
        <dbReference type="ARBA" id="ARBA00006375"/>
    </source>
</evidence>
<dbReference type="InterPro" id="IPR018108">
    <property type="entry name" value="MCP_transmembrane"/>
</dbReference>
<feature type="repeat" description="Solcar" evidence="8">
    <location>
        <begin position="5"/>
        <end position="93"/>
    </location>
</feature>
<gene>
    <name evidence="11" type="ORF">GSI_04881</name>
</gene>
<dbReference type="AlphaFoldDB" id="A0A2G8SG51"/>
<dbReference type="PANTHER" id="PTHR45939:SF2">
    <property type="entry name" value="CARRIER PROTEIN, PUTATIVE (AFU_ORTHOLOGUE AFUA_2G13870)-RELATED"/>
    <property type="match status" value="1"/>
</dbReference>
<dbReference type="Gene3D" id="1.50.40.10">
    <property type="entry name" value="Mitochondrial carrier domain"/>
    <property type="match status" value="1"/>
</dbReference>
<dbReference type="STRING" id="1077348.A0A2G8SG51"/>
<evidence type="ECO:0000256" key="7">
    <source>
        <dbReference type="ARBA" id="ARBA00023136"/>
    </source>
</evidence>
<feature type="repeat" description="Solcar" evidence="8">
    <location>
        <begin position="122"/>
        <end position="226"/>
    </location>
</feature>
<comment type="similarity">
    <text evidence="2 9">Belongs to the mitochondrial carrier (TC 2.A.29) family.</text>
</comment>
<comment type="subcellular location">
    <subcellularLocation>
        <location evidence="1">Membrane</location>
        <topology evidence="1">Multi-pass membrane protein</topology>
    </subcellularLocation>
</comment>
<accession>A0A2G8SG51</accession>
<keyword evidence="3 9" id="KW-0813">Transport</keyword>
<dbReference type="EMBL" id="AYKW01000009">
    <property type="protein sequence ID" value="PIL32765.1"/>
    <property type="molecule type" value="Genomic_DNA"/>
</dbReference>
<evidence type="ECO:0000256" key="4">
    <source>
        <dbReference type="ARBA" id="ARBA00022692"/>
    </source>
</evidence>
<keyword evidence="5" id="KW-0677">Repeat</keyword>
<keyword evidence="4 8" id="KW-0812">Transmembrane</keyword>
<evidence type="ECO:0000256" key="6">
    <source>
        <dbReference type="ARBA" id="ARBA00022989"/>
    </source>
</evidence>
<evidence type="ECO:0000313" key="11">
    <source>
        <dbReference type="EMBL" id="PIL32765.1"/>
    </source>
</evidence>
<dbReference type="PROSITE" id="PS50920">
    <property type="entry name" value="SOLCAR"/>
    <property type="match status" value="3"/>
</dbReference>
<dbReference type="OrthoDB" id="18574at2759"/>
<evidence type="ECO:0000313" key="12">
    <source>
        <dbReference type="Proteomes" id="UP000230002"/>
    </source>
</evidence>
<evidence type="ECO:0000256" key="1">
    <source>
        <dbReference type="ARBA" id="ARBA00004141"/>
    </source>
</evidence>
<dbReference type="InterPro" id="IPR023395">
    <property type="entry name" value="MCP_dom_sf"/>
</dbReference>
<feature type="transmembrane region" description="Helical" evidence="10">
    <location>
        <begin position="77"/>
        <end position="95"/>
    </location>
</feature>
<feature type="transmembrane region" description="Helical" evidence="10">
    <location>
        <begin position="240"/>
        <end position="264"/>
    </location>
</feature>
<keyword evidence="12" id="KW-1185">Reference proteome</keyword>
<proteinExistence type="inferred from homology"/>
<dbReference type="InterPro" id="IPR052217">
    <property type="entry name" value="Mito/Peroxisomal_Carrier"/>
</dbReference>
<keyword evidence="7 8" id="KW-0472">Membrane</keyword>
<protein>
    <submittedName>
        <fullName evidence="11">Transporter</fullName>
    </submittedName>
</protein>